<dbReference type="PANTHER" id="PTHR24249:SF424">
    <property type="entry name" value="G-PROTEIN COUPLED RECEPTORS FAMILY 1 PROFILE DOMAIN-CONTAINING PROTEIN"/>
    <property type="match status" value="1"/>
</dbReference>
<evidence type="ECO:0000256" key="4">
    <source>
        <dbReference type="ARBA" id="ARBA00022989"/>
    </source>
</evidence>
<dbReference type="InterPro" id="IPR000276">
    <property type="entry name" value="GPCR_Rhodpsn"/>
</dbReference>
<keyword evidence="8" id="KW-0807">Transducer</keyword>
<evidence type="ECO:0000256" key="3">
    <source>
        <dbReference type="ARBA" id="ARBA00022692"/>
    </source>
</evidence>
<dbReference type="Gene3D" id="1.20.1070.10">
    <property type="entry name" value="Rhodopsin 7-helix transmembrane proteins"/>
    <property type="match status" value="1"/>
</dbReference>
<feature type="transmembrane region" description="Helical" evidence="10">
    <location>
        <begin position="246"/>
        <end position="271"/>
    </location>
</feature>
<dbReference type="Proteomes" id="UP000695022">
    <property type="component" value="Unplaced"/>
</dbReference>
<dbReference type="PRINTS" id="PR00237">
    <property type="entry name" value="GPCRRHODOPSN"/>
</dbReference>
<keyword evidence="7" id="KW-0675">Receptor</keyword>
<keyword evidence="3 10" id="KW-0812">Transmembrane</keyword>
<keyword evidence="6 10" id="KW-0472">Membrane</keyword>
<feature type="transmembrane region" description="Helical" evidence="10">
    <location>
        <begin position="148"/>
        <end position="175"/>
    </location>
</feature>
<feature type="region of interest" description="Disordered" evidence="9">
    <location>
        <begin position="1"/>
        <end position="20"/>
    </location>
</feature>
<evidence type="ECO:0000256" key="9">
    <source>
        <dbReference type="SAM" id="MobiDB-lite"/>
    </source>
</evidence>
<dbReference type="RefSeq" id="XP_014681186.1">
    <property type="nucleotide sequence ID" value="XM_014825700.1"/>
</dbReference>
<feature type="transmembrane region" description="Helical" evidence="10">
    <location>
        <begin position="105"/>
        <end position="127"/>
    </location>
</feature>
<gene>
    <name evidence="13" type="primary">LOC106821058</name>
</gene>
<dbReference type="SMART" id="SM01381">
    <property type="entry name" value="7TM_GPCR_Srsx"/>
    <property type="match status" value="1"/>
</dbReference>
<reference evidence="13" key="1">
    <citation type="submission" date="2025-08" db="UniProtKB">
        <authorList>
            <consortium name="RefSeq"/>
        </authorList>
    </citation>
    <scope>IDENTIFICATION</scope>
</reference>
<dbReference type="GeneID" id="106821058"/>
<evidence type="ECO:0000256" key="6">
    <source>
        <dbReference type="ARBA" id="ARBA00023136"/>
    </source>
</evidence>
<dbReference type="CDD" id="cd00637">
    <property type="entry name" value="7tm_classA_rhodopsin-like"/>
    <property type="match status" value="1"/>
</dbReference>
<evidence type="ECO:0000259" key="11">
    <source>
        <dbReference type="PROSITE" id="PS50262"/>
    </source>
</evidence>
<dbReference type="PANTHER" id="PTHR24249">
    <property type="entry name" value="HISTAMINE RECEPTOR-RELATED G-PROTEIN COUPLED RECEPTOR"/>
    <property type="match status" value="1"/>
</dbReference>
<dbReference type="SUPFAM" id="SSF81321">
    <property type="entry name" value="Family A G protein-coupled receptor-like"/>
    <property type="match status" value="1"/>
</dbReference>
<feature type="transmembrane region" description="Helical" evidence="10">
    <location>
        <begin position="75"/>
        <end position="99"/>
    </location>
</feature>
<evidence type="ECO:0000256" key="7">
    <source>
        <dbReference type="ARBA" id="ARBA00023170"/>
    </source>
</evidence>
<evidence type="ECO:0000313" key="12">
    <source>
        <dbReference type="Proteomes" id="UP000695022"/>
    </source>
</evidence>
<comment type="subcellular location">
    <subcellularLocation>
        <location evidence="1">Cell membrane</location>
        <topology evidence="1">Multi-pass membrane protein</topology>
    </subcellularLocation>
</comment>
<name>A0ABM1F9R5_PRICU</name>
<evidence type="ECO:0000256" key="8">
    <source>
        <dbReference type="ARBA" id="ARBA00023224"/>
    </source>
</evidence>
<accession>A0ABM1F9R5</accession>
<evidence type="ECO:0000256" key="2">
    <source>
        <dbReference type="ARBA" id="ARBA00022475"/>
    </source>
</evidence>
<feature type="transmembrane region" description="Helical" evidence="10">
    <location>
        <begin position="283"/>
        <end position="305"/>
    </location>
</feature>
<evidence type="ECO:0000256" key="1">
    <source>
        <dbReference type="ARBA" id="ARBA00004651"/>
    </source>
</evidence>
<organism evidence="12 13">
    <name type="scientific">Priapulus caudatus</name>
    <name type="common">Priapulid worm</name>
    <dbReference type="NCBI Taxonomy" id="37621"/>
    <lineage>
        <taxon>Eukaryota</taxon>
        <taxon>Metazoa</taxon>
        <taxon>Ecdysozoa</taxon>
        <taxon>Scalidophora</taxon>
        <taxon>Priapulida</taxon>
        <taxon>Priapulimorpha</taxon>
        <taxon>Priapulimorphida</taxon>
        <taxon>Priapulidae</taxon>
        <taxon>Priapulus</taxon>
    </lineage>
</organism>
<keyword evidence="12" id="KW-1185">Reference proteome</keyword>
<protein>
    <submittedName>
        <fullName evidence="13">Histamine H2 receptor-like</fullName>
    </submittedName>
</protein>
<keyword evidence="5" id="KW-0297">G-protein coupled receptor</keyword>
<proteinExistence type="predicted"/>
<feature type="transmembrane region" description="Helical" evidence="10">
    <location>
        <begin position="39"/>
        <end position="63"/>
    </location>
</feature>
<dbReference type="InterPro" id="IPR050569">
    <property type="entry name" value="TAAR"/>
</dbReference>
<keyword evidence="4 10" id="KW-1133">Transmembrane helix</keyword>
<keyword evidence="2" id="KW-1003">Cell membrane</keyword>
<feature type="domain" description="G-protein coupled receptors family 1 profile" evidence="11">
    <location>
        <begin position="55"/>
        <end position="303"/>
    </location>
</feature>
<evidence type="ECO:0000256" key="10">
    <source>
        <dbReference type="SAM" id="Phobius"/>
    </source>
</evidence>
<feature type="transmembrane region" description="Helical" evidence="10">
    <location>
        <begin position="195"/>
        <end position="217"/>
    </location>
</feature>
<sequence>MNETRFDNDSNPIGSQEDGEDGNALSNVYFYQTPTFVKVLMVLLFATASAVTLVGNGLVIIVIGKIRRLQIPANLTIVNLALYDFLMGLVAIAVLLPHLTRLRCVFVVVFGSSVLRGGVLGIGLCTINRYVAIVHPLRYNQLMTAKRTCILMGLCLLYALATGIAIGIDVAYSWGPLSTCNIDKEITSGIVAFQITNYIALVIIMTYCYIIIAKIAWDHTVRMAAATAAQREELSTFDAIMKKSKIMLIVVGTSFLFIMPNVIHTLLVHIVEASKLSASGLQILRWIRLLGFIINTWLNPIIYFYKYKDFRQAAKELFGCKPSSIAPFQPSME</sequence>
<evidence type="ECO:0000256" key="5">
    <source>
        <dbReference type="ARBA" id="ARBA00023040"/>
    </source>
</evidence>
<dbReference type="InterPro" id="IPR017452">
    <property type="entry name" value="GPCR_Rhodpsn_7TM"/>
</dbReference>
<dbReference type="PROSITE" id="PS50262">
    <property type="entry name" value="G_PROTEIN_RECEP_F1_2"/>
    <property type="match status" value="1"/>
</dbReference>
<dbReference type="Pfam" id="PF00001">
    <property type="entry name" value="7tm_1"/>
    <property type="match status" value="1"/>
</dbReference>
<evidence type="ECO:0000313" key="13">
    <source>
        <dbReference type="RefSeq" id="XP_014681186.1"/>
    </source>
</evidence>